<organism evidence="3 4">
    <name type="scientific">Porphyra umbilicalis</name>
    <name type="common">Purple laver</name>
    <name type="synonym">Red alga</name>
    <dbReference type="NCBI Taxonomy" id="2786"/>
    <lineage>
        <taxon>Eukaryota</taxon>
        <taxon>Rhodophyta</taxon>
        <taxon>Bangiophyceae</taxon>
        <taxon>Bangiales</taxon>
        <taxon>Bangiaceae</taxon>
        <taxon>Porphyra</taxon>
    </lineage>
</organism>
<dbReference type="GO" id="GO:0005634">
    <property type="term" value="C:nucleus"/>
    <property type="evidence" value="ECO:0007669"/>
    <property type="project" value="TreeGrafter"/>
</dbReference>
<sequence>MERLPLEKSVPLATNCDVLRAGHASVAADASVLHPVKEIQDKWAINAVHTERQMLAATHGAALPLSMMMEERILSQFHRLGSLRSEFVGLESMAGRDLKLTFEDVLGDPSEGVDAPRELHSVMEAKLGMRMPRPF</sequence>
<evidence type="ECO:0000256" key="2">
    <source>
        <dbReference type="ARBA" id="ARBA00043974"/>
    </source>
</evidence>
<gene>
    <name evidence="3" type="ORF">BU14_0052s0032</name>
</gene>
<dbReference type="Proteomes" id="UP000218209">
    <property type="component" value="Unassembled WGS sequence"/>
</dbReference>
<dbReference type="EMBL" id="KV918775">
    <property type="protein sequence ID" value="OSX80416.1"/>
    <property type="molecule type" value="Genomic_DNA"/>
</dbReference>
<accession>A0A1X6PI49</accession>
<keyword evidence="4" id="KW-1185">Reference proteome</keyword>
<dbReference type="OrthoDB" id="15001at2759"/>
<protein>
    <recommendedName>
        <fullName evidence="5">Proteasome maturation factor UMP1</fullName>
    </recommendedName>
</protein>
<evidence type="ECO:0000256" key="1">
    <source>
        <dbReference type="ARBA" id="ARBA00023186"/>
    </source>
</evidence>
<evidence type="ECO:0008006" key="5">
    <source>
        <dbReference type="Google" id="ProtNLM"/>
    </source>
</evidence>
<proteinExistence type="inferred from homology"/>
<dbReference type="PANTHER" id="PTHR12828">
    <property type="entry name" value="PROTEASOME MATURATION PROTEIN UMP1"/>
    <property type="match status" value="1"/>
</dbReference>
<dbReference type="AlphaFoldDB" id="A0A1X6PI49"/>
<dbReference type="GO" id="GO:0043248">
    <property type="term" value="P:proteasome assembly"/>
    <property type="evidence" value="ECO:0007669"/>
    <property type="project" value="InterPro"/>
</dbReference>
<reference evidence="3 4" key="1">
    <citation type="submission" date="2017-03" db="EMBL/GenBank/DDBJ databases">
        <title>WGS assembly of Porphyra umbilicalis.</title>
        <authorList>
            <person name="Brawley S.H."/>
            <person name="Blouin N.A."/>
            <person name="Ficko-Blean E."/>
            <person name="Wheeler G.L."/>
            <person name="Lohr M."/>
            <person name="Goodson H.V."/>
            <person name="Jenkins J.W."/>
            <person name="Blaby-Haas C.E."/>
            <person name="Helliwell K.E."/>
            <person name="Chan C."/>
            <person name="Marriage T."/>
            <person name="Bhattacharya D."/>
            <person name="Klein A.S."/>
            <person name="Badis Y."/>
            <person name="Brodie J."/>
            <person name="Cao Y."/>
            <person name="Collen J."/>
            <person name="Dittami S.M."/>
            <person name="Gachon C.M."/>
            <person name="Green B.R."/>
            <person name="Karpowicz S."/>
            <person name="Kim J.W."/>
            <person name="Kudahl U."/>
            <person name="Lin S."/>
            <person name="Michel G."/>
            <person name="Mittag M."/>
            <person name="Olson B.J."/>
            <person name="Pangilinan J."/>
            <person name="Peng Y."/>
            <person name="Qiu H."/>
            <person name="Shu S."/>
            <person name="Singer J.T."/>
            <person name="Smith A.G."/>
            <person name="Sprecher B.N."/>
            <person name="Wagner V."/>
            <person name="Wang W."/>
            <person name="Wang Z.-Y."/>
            <person name="Yan J."/>
            <person name="Yarish C."/>
            <person name="Zoeuner-Riek S."/>
            <person name="Zhuang Y."/>
            <person name="Zou Y."/>
            <person name="Lindquist E.A."/>
            <person name="Grimwood J."/>
            <person name="Barry K."/>
            <person name="Rokhsar D.S."/>
            <person name="Schmutz J."/>
            <person name="Stiller J.W."/>
            <person name="Grossman A.R."/>
            <person name="Prochnik S.E."/>
        </authorList>
    </citation>
    <scope>NUCLEOTIDE SEQUENCE [LARGE SCALE GENOMIC DNA]</scope>
    <source>
        <strain evidence="3">4086291</strain>
    </source>
</reference>
<evidence type="ECO:0000313" key="3">
    <source>
        <dbReference type="EMBL" id="OSX80416.1"/>
    </source>
</evidence>
<dbReference type="GO" id="GO:0005737">
    <property type="term" value="C:cytoplasm"/>
    <property type="evidence" value="ECO:0007669"/>
    <property type="project" value="TreeGrafter"/>
</dbReference>
<evidence type="ECO:0000313" key="4">
    <source>
        <dbReference type="Proteomes" id="UP000218209"/>
    </source>
</evidence>
<dbReference type="InterPro" id="IPR008012">
    <property type="entry name" value="Ump1"/>
</dbReference>
<name>A0A1X6PI49_PORUM</name>
<comment type="similarity">
    <text evidence="2">Belongs to the POMP/UMP1 family.</text>
</comment>
<dbReference type="Pfam" id="PF05348">
    <property type="entry name" value="UMP1"/>
    <property type="match status" value="1"/>
</dbReference>
<dbReference type="PANTHER" id="PTHR12828:SF3">
    <property type="entry name" value="PROTEASOME MATURATION PROTEIN"/>
    <property type="match status" value="1"/>
</dbReference>
<keyword evidence="1" id="KW-0143">Chaperone</keyword>